<feature type="region of interest" description="Disordered" evidence="1">
    <location>
        <begin position="1"/>
        <end position="50"/>
    </location>
</feature>
<organism evidence="2 3">
    <name type="scientific">Filobasidium floriforme</name>
    <dbReference type="NCBI Taxonomy" id="5210"/>
    <lineage>
        <taxon>Eukaryota</taxon>
        <taxon>Fungi</taxon>
        <taxon>Dikarya</taxon>
        <taxon>Basidiomycota</taxon>
        <taxon>Agaricomycotina</taxon>
        <taxon>Tremellomycetes</taxon>
        <taxon>Filobasidiales</taxon>
        <taxon>Filobasidiaceae</taxon>
        <taxon>Filobasidium</taxon>
    </lineage>
</organism>
<dbReference type="AlphaFoldDB" id="A0A8K0JIK4"/>
<protein>
    <submittedName>
        <fullName evidence="2">Uncharacterized protein</fullName>
    </submittedName>
</protein>
<evidence type="ECO:0000256" key="1">
    <source>
        <dbReference type="SAM" id="MobiDB-lite"/>
    </source>
</evidence>
<dbReference type="EMBL" id="JABELV010000100">
    <property type="protein sequence ID" value="KAG7531054.1"/>
    <property type="molecule type" value="Genomic_DNA"/>
</dbReference>
<keyword evidence="3" id="KW-1185">Reference proteome</keyword>
<name>A0A8K0JIK4_9TREE</name>
<feature type="compositionally biased region" description="Low complexity" evidence="1">
    <location>
        <begin position="14"/>
        <end position="42"/>
    </location>
</feature>
<sequence>MDDPPTSTGGGTVTSGTTASGDSQFSAASASTASGPATTTASNNPVKESQEVEAIRLAREKKVREGTALPLFKPGVHYEYRYVILVPTKPGTDQGGYQSRCLFCMNAPGNESRPMICPHVLAIANRFGLDEENSTQKALFFEYEPHNDVGTTWEKENFEKVCKVLTEGTYGARQVKMVDTDVPNGNVLYDDNRKGTVIGRPLYAVEDWKLQEIWEERWKRYQLPPTSG</sequence>
<proteinExistence type="predicted"/>
<evidence type="ECO:0000313" key="3">
    <source>
        <dbReference type="Proteomes" id="UP000812966"/>
    </source>
</evidence>
<dbReference type="Proteomes" id="UP000812966">
    <property type="component" value="Unassembled WGS sequence"/>
</dbReference>
<evidence type="ECO:0000313" key="2">
    <source>
        <dbReference type="EMBL" id="KAG7531054.1"/>
    </source>
</evidence>
<reference evidence="2" key="1">
    <citation type="submission" date="2020-04" db="EMBL/GenBank/DDBJ databases">
        <title>Analysis of mating type loci in Filobasidium floriforme.</title>
        <authorList>
            <person name="Nowrousian M."/>
        </authorList>
    </citation>
    <scope>NUCLEOTIDE SEQUENCE</scope>
    <source>
        <strain evidence="2">CBS 6242</strain>
    </source>
</reference>
<comment type="caution">
    <text evidence="2">The sequence shown here is derived from an EMBL/GenBank/DDBJ whole genome shotgun (WGS) entry which is preliminary data.</text>
</comment>
<gene>
    <name evidence="2" type="ORF">FFLO_04609</name>
</gene>
<accession>A0A8K0JIK4</accession>